<dbReference type="InterPro" id="IPR051916">
    <property type="entry name" value="GPI-anchor_lipid_remodeler"/>
</dbReference>
<keyword evidence="3" id="KW-1185">Reference proteome</keyword>
<dbReference type="InterPro" id="IPR005135">
    <property type="entry name" value="Endo/exonuclease/phosphatase"/>
</dbReference>
<dbReference type="Gene3D" id="3.60.10.10">
    <property type="entry name" value="Endonuclease/exonuclease/phosphatase"/>
    <property type="match status" value="1"/>
</dbReference>
<dbReference type="SUPFAM" id="SSF56219">
    <property type="entry name" value="DNase I-like"/>
    <property type="match status" value="1"/>
</dbReference>
<proteinExistence type="predicted"/>
<reference evidence="2 3" key="1">
    <citation type="journal article" date="2021" name="Int. J. Syst. Evol. Microbiol.">
        <title>Reticulibacter mediterranei gen. nov., sp. nov., within the new family Reticulibacteraceae fam. nov., and Ktedonospora formicarum gen. nov., sp. nov., Ktedonobacter robiniae sp. nov., Dictyobacter formicarum sp. nov. and Dictyobacter arantiisoli sp. nov., belonging to the class Ktedonobacteria.</title>
        <authorList>
            <person name="Yabe S."/>
            <person name="Zheng Y."/>
            <person name="Wang C.M."/>
            <person name="Sakai Y."/>
            <person name="Abe K."/>
            <person name="Yokota A."/>
            <person name="Donadio S."/>
            <person name="Cavaletti L."/>
            <person name="Monciardini P."/>
        </authorList>
    </citation>
    <scope>NUCLEOTIDE SEQUENCE [LARGE SCALE GENOMIC DNA]</scope>
    <source>
        <strain evidence="2 3">SOSP1-30</strain>
    </source>
</reference>
<dbReference type="PANTHER" id="PTHR14859:SF1">
    <property type="entry name" value="PGAP2-INTERACTING PROTEIN"/>
    <property type="match status" value="1"/>
</dbReference>
<dbReference type="PANTHER" id="PTHR14859">
    <property type="entry name" value="CALCOFLUOR WHITE HYPERSENSITIVE PROTEIN PRECURSOR"/>
    <property type="match status" value="1"/>
</dbReference>
<dbReference type="Proteomes" id="UP000654345">
    <property type="component" value="Unassembled WGS sequence"/>
</dbReference>
<sequence length="205" mass="23168">MRIITYNIFYGGEERIPLIAQILRDQNPDMVALQEANDRSNAEKLAAALNMHLIFGESDNTFHVAWLSRLPVLRIRNYQLPLLHEGPLTEFTMHKTLLSIDVEWNGSLLHLCTTHLQASYPDEYEECRLREIEVILREIQPLQGEPFLLVGDLNAFAPDDPVESLPIGEDGFADRRFYRTGKASRHCPTPGGWASGLLPCAASQT</sequence>
<dbReference type="Pfam" id="PF03372">
    <property type="entry name" value="Exo_endo_phos"/>
    <property type="match status" value="1"/>
</dbReference>
<gene>
    <name evidence="2" type="ORF">KSB_47770</name>
</gene>
<dbReference type="RefSeq" id="WP_201372831.1">
    <property type="nucleotide sequence ID" value="NZ_BNJG01000002.1"/>
</dbReference>
<comment type="caution">
    <text evidence="2">The sequence shown here is derived from an EMBL/GenBank/DDBJ whole genome shotgun (WGS) entry which is preliminary data.</text>
</comment>
<evidence type="ECO:0000259" key="1">
    <source>
        <dbReference type="Pfam" id="PF03372"/>
    </source>
</evidence>
<protein>
    <recommendedName>
        <fullName evidence="1">Endonuclease/exonuclease/phosphatase domain-containing protein</fullName>
    </recommendedName>
</protein>
<accession>A0ABQ3UUE8</accession>
<feature type="domain" description="Endonuclease/exonuclease/phosphatase" evidence="1">
    <location>
        <begin position="4"/>
        <end position="176"/>
    </location>
</feature>
<evidence type="ECO:0000313" key="3">
    <source>
        <dbReference type="Proteomes" id="UP000654345"/>
    </source>
</evidence>
<dbReference type="EMBL" id="BNJG01000002">
    <property type="protein sequence ID" value="GHO56302.1"/>
    <property type="molecule type" value="Genomic_DNA"/>
</dbReference>
<evidence type="ECO:0000313" key="2">
    <source>
        <dbReference type="EMBL" id="GHO56302.1"/>
    </source>
</evidence>
<dbReference type="InterPro" id="IPR036691">
    <property type="entry name" value="Endo/exonu/phosph_ase_sf"/>
</dbReference>
<organism evidence="2 3">
    <name type="scientific">Ktedonobacter robiniae</name>
    <dbReference type="NCBI Taxonomy" id="2778365"/>
    <lineage>
        <taxon>Bacteria</taxon>
        <taxon>Bacillati</taxon>
        <taxon>Chloroflexota</taxon>
        <taxon>Ktedonobacteria</taxon>
        <taxon>Ktedonobacterales</taxon>
        <taxon>Ktedonobacteraceae</taxon>
        <taxon>Ktedonobacter</taxon>
    </lineage>
</organism>
<name>A0ABQ3UUE8_9CHLR</name>